<organism evidence="2">
    <name type="scientific">Cacopsylla melanoneura</name>
    <dbReference type="NCBI Taxonomy" id="428564"/>
    <lineage>
        <taxon>Eukaryota</taxon>
        <taxon>Metazoa</taxon>
        <taxon>Ecdysozoa</taxon>
        <taxon>Arthropoda</taxon>
        <taxon>Hexapoda</taxon>
        <taxon>Insecta</taxon>
        <taxon>Pterygota</taxon>
        <taxon>Neoptera</taxon>
        <taxon>Paraneoptera</taxon>
        <taxon>Hemiptera</taxon>
        <taxon>Sternorrhyncha</taxon>
        <taxon>Psylloidea</taxon>
        <taxon>Psyllidae</taxon>
        <taxon>Psyllinae</taxon>
        <taxon>Cacopsylla</taxon>
    </lineage>
</organism>
<dbReference type="InterPro" id="IPR003323">
    <property type="entry name" value="OTU_dom"/>
</dbReference>
<accession>A0A8D8Q905</accession>
<evidence type="ECO:0000313" key="2">
    <source>
        <dbReference type="EMBL" id="CAG6627359.1"/>
    </source>
</evidence>
<dbReference type="EMBL" id="HBUF01065128">
    <property type="protein sequence ID" value="CAG6627360.1"/>
    <property type="molecule type" value="Transcribed_RNA"/>
</dbReference>
<dbReference type="Pfam" id="PF02338">
    <property type="entry name" value="OTU"/>
    <property type="match status" value="1"/>
</dbReference>
<evidence type="ECO:0000259" key="1">
    <source>
        <dbReference type="PROSITE" id="PS50802"/>
    </source>
</evidence>
<dbReference type="PROSITE" id="PS50802">
    <property type="entry name" value="OTU"/>
    <property type="match status" value="1"/>
</dbReference>
<name>A0A8D8Q905_9HEMI</name>
<dbReference type="EMBL" id="HBUF01065127">
    <property type="protein sequence ID" value="CAG6627359.1"/>
    <property type="molecule type" value="Transcribed_RNA"/>
</dbReference>
<feature type="domain" description="OTU" evidence="1">
    <location>
        <begin position="12"/>
        <end position="118"/>
    </location>
</feature>
<dbReference type="EMBL" id="HBUF01065129">
    <property type="protein sequence ID" value="CAG6627361.1"/>
    <property type="molecule type" value="Transcribed_RNA"/>
</dbReference>
<dbReference type="AlphaFoldDB" id="A0A8D8Q905"/>
<dbReference type="InterPro" id="IPR038765">
    <property type="entry name" value="Papain-like_cys_pep_sf"/>
</dbReference>
<dbReference type="SUPFAM" id="SSF54001">
    <property type="entry name" value="Cysteine proteinases"/>
    <property type="match status" value="1"/>
</dbReference>
<proteinExistence type="predicted"/>
<dbReference type="Gene3D" id="3.90.70.80">
    <property type="match status" value="1"/>
</dbReference>
<protein>
    <recommendedName>
        <fullName evidence="1">OTU domain-containing protein</fullName>
    </recommendedName>
</protein>
<reference evidence="2" key="1">
    <citation type="submission" date="2021-05" db="EMBL/GenBank/DDBJ databases">
        <authorList>
            <person name="Alioto T."/>
            <person name="Alioto T."/>
            <person name="Gomez Garrido J."/>
        </authorList>
    </citation>
    <scope>NUCLEOTIDE SEQUENCE</scope>
</reference>
<sequence length="118" mass="13705">MEVWINNDYVKVERIPIKGDGACLFNMLSVAMFGHEMQSLYVRGIIVRHILEHYDEFRHFIMRGHYSHSASENDDLSGRNNEPLSAEEYGAHMMSPFSYGTFVELAVAARIFERKVYI</sequence>